<sequence>MKSSLVSIAVRNSQGIFSSFSEELDDFYGREETANYMGPMRSHPRVSQNWSFRNRGRISNQGNIQQRPILSEFQEPQRRAPTDRCTLASHNTEEWDGLQTPEYPKDREEEEKPIQAKPVRPITIRIVEETQNLPYTFLAKKPRKKYRQTAKALLRPILSLPRTVSTDLRYHTRMLGRAPRRRKLSSESLSGS</sequence>
<organism evidence="2 3">
    <name type="scientific">Arabidopsis thaliana</name>
    <name type="common">Mouse-ear cress</name>
    <dbReference type="NCBI Taxonomy" id="3702"/>
    <lineage>
        <taxon>Eukaryota</taxon>
        <taxon>Viridiplantae</taxon>
        <taxon>Streptophyta</taxon>
        <taxon>Embryophyta</taxon>
        <taxon>Tracheophyta</taxon>
        <taxon>Spermatophyta</taxon>
        <taxon>Magnoliopsida</taxon>
        <taxon>eudicotyledons</taxon>
        <taxon>Gunneridae</taxon>
        <taxon>Pentapetalae</taxon>
        <taxon>rosids</taxon>
        <taxon>malvids</taxon>
        <taxon>Brassicales</taxon>
        <taxon>Brassicaceae</taxon>
        <taxon>Camelineae</taxon>
        <taxon>Arabidopsis</taxon>
    </lineage>
</organism>
<dbReference type="AlphaFoldDB" id="A0A178VMP8"/>
<reference evidence="3" key="1">
    <citation type="journal article" date="2016" name="Proc. Natl. Acad. Sci. U.S.A.">
        <title>Chromosome-level assembly of Arabidopsis thaliana Ler reveals the extent of translocation and inversion polymorphisms.</title>
        <authorList>
            <person name="Zapata L."/>
            <person name="Ding J."/>
            <person name="Willing E.M."/>
            <person name="Hartwig B."/>
            <person name="Bezdan D."/>
            <person name="Jiao W.B."/>
            <person name="Patel V."/>
            <person name="Velikkakam James G."/>
            <person name="Koornneef M."/>
            <person name="Ossowski S."/>
            <person name="Schneeberger K."/>
        </authorList>
    </citation>
    <scope>NUCLEOTIDE SEQUENCE [LARGE SCALE GENOMIC DNA]</scope>
    <source>
        <strain evidence="3">cv. Landsberg erecta</strain>
    </source>
</reference>
<name>A0A178VMP8_ARATH</name>
<dbReference type="Proteomes" id="UP000078284">
    <property type="component" value="Chromosome 2"/>
</dbReference>
<proteinExistence type="predicted"/>
<evidence type="ECO:0000256" key="1">
    <source>
        <dbReference type="SAM" id="MobiDB-lite"/>
    </source>
</evidence>
<accession>A0A178VMP8</accession>
<comment type="caution">
    <text evidence="2">The sequence shown here is derived from an EMBL/GenBank/DDBJ whole genome shotgun (WGS) entry which is preliminary data.</text>
</comment>
<feature type="region of interest" description="Disordered" evidence="1">
    <location>
        <begin position="75"/>
        <end position="114"/>
    </location>
</feature>
<protein>
    <submittedName>
        <fullName evidence="2">Uncharacterized protein</fullName>
    </submittedName>
</protein>
<dbReference type="EMBL" id="LUHQ01000002">
    <property type="protein sequence ID" value="OAP07637.1"/>
    <property type="molecule type" value="Genomic_DNA"/>
</dbReference>
<feature type="compositionally biased region" description="Basic and acidic residues" evidence="1">
    <location>
        <begin position="103"/>
        <end position="114"/>
    </location>
</feature>
<evidence type="ECO:0000313" key="3">
    <source>
        <dbReference type="Proteomes" id="UP000078284"/>
    </source>
</evidence>
<gene>
    <name evidence="2" type="ordered locus">AXX17_At2g06230</name>
</gene>
<evidence type="ECO:0000313" key="2">
    <source>
        <dbReference type="EMBL" id="OAP07637.1"/>
    </source>
</evidence>